<evidence type="ECO:0000313" key="2">
    <source>
        <dbReference type="Proteomes" id="UP000198427"/>
    </source>
</evidence>
<dbReference type="EMBL" id="FZNZ01000025">
    <property type="protein sequence ID" value="SNR97893.1"/>
    <property type="molecule type" value="Genomic_DNA"/>
</dbReference>
<gene>
    <name evidence="1" type="ORF">SAMN06265364_1256</name>
</gene>
<name>A0AA94LKZ5_9BACT</name>
<keyword evidence="2" id="KW-1185">Reference proteome</keyword>
<dbReference type="Proteomes" id="UP000198427">
    <property type="component" value="Unassembled WGS sequence"/>
</dbReference>
<comment type="caution">
    <text evidence="1">The sequence shown here is derived from an EMBL/GenBank/DDBJ whole genome shotgun (WGS) entry which is preliminary data.</text>
</comment>
<accession>A0AA94LKZ5</accession>
<organism evidence="1 2">
    <name type="scientific">Prevotella jejuni</name>
    <dbReference type="NCBI Taxonomy" id="1177574"/>
    <lineage>
        <taxon>Bacteria</taxon>
        <taxon>Pseudomonadati</taxon>
        <taxon>Bacteroidota</taxon>
        <taxon>Bacteroidia</taxon>
        <taxon>Bacteroidales</taxon>
        <taxon>Prevotellaceae</taxon>
        <taxon>Prevotella</taxon>
    </lineage>
</organism>
<reference evidence="1 2" key="1">
    <citation type="submission" date="2017-06" db="EMBL/GenBank/DDBJ databases">
        <authorList>
            <person name="Varghese N."/>
            <person name="Submissions S."/>
        </authorList>
    </citation>
    <scope>NUCLEOTIDE SEQUENCE [LARGE SCALE GENOMIC DNA]</scope>
    <source>
        <strain evidence="1 2">DSM 26989</strain>
    </source>
</reference>
<sequence length="58" mass="7017">MYGFLFVYEDSTNRRYERSLTDCLMLSIKRKGKKKSRDPDRSSLLFYIVLPYRLECIT</sequence>
<protein>
    <submittedName>
        <fullName evidence="1">Uncharacterized protein</fullName>
    </submittedName>
</protein>
<dbReference type="AlphaFoldDB" id="A0AA94LKZ5"/>
<evidence type="ECO:0000313" key="1">
    <source>
        <dbReference type="EMBL" id="SNR97893.1"/>
    </source>
</evidence>
<proteinExistence type="predicted"/>